<dbReference type="InterPro" id="IPR023894">
    <property type="entry name" value="Sporulation_SdpB"/>
</dbReference>
<keyword evidence="9" id="KW-1185">Reference proteome</keyword>
<sequence length="329" mass="35642">MRPVRRLWADLTRTADEFEPRGRPLAAGRTLLALASGCLLALSPDQALFPRTAGVTDGPVCDGIGRLSMWCLAESGGVNLLVCRVIALVVLTLVALGYRPRWTCVPHWYVTYSLSVTMALPDAGEQVIRILTLLLIPICLADDRRWQWRRPARPLPAAWRGRAYAAQLFVRVLGVTIYAEASLSKLAVPAWRDGTAGYYWLVHQHYGSALAVQPPLGTVLHDRIGVSVVTWGALAVELTLALCLFGSGRVRRTGWALAVSMHGAIALLMGFTTFAMTMAGLWAIVCAGAGRPRATEARTGLDSPAAYPKPGTALGERSQDREQPDSGQF</sequence>
<proteinExistence type="predicted"/>
<evidence type="ECO:0000259" key="7">
    <source>
        <dbReference type="SMART" id="SM00752"/>
    </source>
</evidence>
<dbReference type="AlphaFoldDB" id="A0A4Q7J4T0"/>
<keyword evidence="4 6" id="KW-0472">Membrane</keyword>
<dbReference type="PANTHER" id="PTHR39535:SF2">
    <property type="entry name" value="HTTM DOMAIN-CONTAINING PROTEIN"/>
    <property type="match status" value="1"/>
</dbReference>
<feature type="domain" description="HTTM-like" evidence="7">
    <location>
        <begin position="17"/>
        <end position="290"/>
    </location>
</feature>
<dbReference type="InterPro" id="IPR052964">
    <property type="entry name" value="Sporulation_signal_mat"/>
</dbReference>
<dbReference type="OrthoDB" id="128729at2"/>
<accession>A0A4Q7J4T0</accession>
<feature type="transmembrane region" description="Helical" evidence="6">
    <location>
        <begin position="76"/>
        <end position="98"/>
    </location>
</feature>
<evidence type="ECO:0000313" key="9">
    <source>
        <dbReference type="Proteomes" id="UP000292003"/>
    </source>
</evidence>
<evidence type="ECO:0000256" key="6">
    <source>
        <dbReference type="SAM" id="Phobius"/>
    </source>
</evidence>
<comment type="subcellular location">
    <subcellularLocation>
        <location evidence="1">Endomembrane system</location>
        <topology evidence="1">Multi-pass membrane protein</topology>
    </subcellularLocation>
</comment>
<evidence type="ECO:0000256" key="2">
    <source>
        <dbReference type="ARBA" id="ARBA00022692"/>
    </source>
</evidence>
<evidence type="ECO:0000313" key="8">
    <source>
        <dbReference type="EMBL" id="RZQ61024.1"/>
    </source>
</evidence>
<keyword evidence="3 6" id="KW-1133">Transmembrane helix</keyword>
<protein>
    <recommendedName>
        <fullName evidence="7">HTTM-like domain-containing protein</fullName>
    </recommendedName>
</protein>
<feature type="compositionally biased region" description="Basic and acidic residues" evidence="5">
    <location>
        <begin position="317"/>
        <end position="329"/>
    </location>
</feature>
<evidence type="ECO:0000256" key="1">
    <source>
        <dbReference type="ARBA" id="ARBA00004127"/>
    </source>
</evidence>
<comment type="caution">
    <text evidence="8">The sequence shown here is derived from an EMBL/GenBank/DDBJ whole genome shotgun (WGS) entry which is preliminary data.</text>
</comment>
<name>A0A4Q7J4T0_9PSEU</name>
<evidence type="ECO:0000256" key="5">
    <source>
        <dbReference type="SAM" id="MobiDB-lite"/>
    </source>
</evidence>
<gene>
    <name evidence="8" type="ORF">EWH70_26540</name>
</gene>
<evidence type="ECO:0000256" key="3">
    <source>
        <dbReference type="ARBA" id="ARBA00022989"/>
    </source>
</evidence>
<feature type="transmembrane region" description="Helical" evidence="6">
    <location>
        <begin position="224"/>
        <end position="245"/>
    </location>
</feature>
<organism evidence="8 9">
    <name type="scientific">Amycolatopsis suaedae</name>
    <dbReference type="NCBI Taxonomy" id="2510978"/>
    <lineage>
        <taxon>Bacteria</taxon>
        <taxon>Bacillati</taxon>
        <taxon>Actinomycetota</taxon>
        <taxon>Actinomycetes</taxon>
        <taxon>Pseudonocardiales</taxon>
        <taxon>Pseudonocardiaceae</taxon>
        <taxon>Amycolatopsis</taxon>
    </lineage>
</organism>
<dbReference type="SMART" id="SM00752">
    <property type="entry name" value="HTTM"/>
    <property type="match status" value="1"/>
</dbReference>
<evidence type="ECO:0000256" key="4">
    <source>
        <dbReference type="ARBA" id="ARBA00023136"/>
    </source>
</evidence>
<dbReference type="EMBL" id="SFCC01000014">
    <property type="protein sequence ID" value="RZQ61024.1"/>
    <property type="molecule type" value="Genomic_DNA"/>
</dbReference>
<dbReference type="PANTHER" id="PTHR39535">
    <property type="entry name" value="SPORULATION-DELAYING PROTEIN SDPB"/>
    <property type="match status" value="1"/>
</dbReference>
<dbReference type="NCBIfam" id="TIGR04033">
    <property type="entry name" value="export_SdpB"/>
    <property type="match status" value="1"/>
</dbReference>
<feature type="region of interest" description="Disordered" evidence="5">
    <location>
        <begin position="295"/>
        <end position="329"/>
    </location>
</feature>
<feature type="transmembrane region" description="Helical" evidence="6">
    <location>
        <begin position="118"/>
        <end position="140"/>
    </location>
</feature>
<dbReference type="InterPro" id="IPR011020">
    <property type="entry name" value="HTTM-like"/>
</dbReference>
<dbReference type="GO" id="GO:0012505">
    <property type="term" value="C:endomembrane system"/>
    <property type="evidence" value="ECO:0007669"/>
    <property type="project" value="UniProtKB-SubCell"/>
</dbReference>
<dbReference type="Proteomes" id="UP000292003">
    <property type="component" value="Unassembled WGS sequence"/>
</dbReference>
<keyword evidence="2 6" id="KW-0812">Transmembrane</keyword>
<reference evidence="8 9" key="1">
    <citation type="submission" date="2019-02" db="EMBL/GenBank/DDBJ databases">
        <title>Draft genome sequence of Amycolatopsis sp. 8-3EHSu isolated from roots of Suaeda maritima.</title>
        <authorList>
            <person name="Duangmal K."/>
            <person name="Chantavorakit T."/>
        </authorList>
    </citation>
    <scope>NUCLEOTIDE SEQUENCE [LARGE SCALE GENOMIC DNA]</scope>
    <source>
        <strain evidence="8 9">8-3EHSu</strain>
    </source>
</reference>
<feature type="transmembrane region" description="Helical" evidence="6">
    <location>
        <begin position="257"/>
        <end position="285"/>
    </location>
</feature>